<evidence type="ECO:0000313" key="2">
    <source>
        <dbReference type="Proteomes" id="UP000681720"/>
    </source>
</evidence>
<reference evidence="1" key="1">
    <citation type="submission" date="2021-02" db="EMBL/GenBank/DDBJ databases">
        <authorList>
            <person name="Nowell W R."/>
        </authorList>
    </citation>
    <scope>NUCLEOTIDE SEQUENCE</scope>
</reference>
<comment type="caution">
    <text evidence="1">The sequence shown here is derived from an EMBL/GenBank/DDBJ whole genome shotgun (WGS) entry which is preliminary data.</text>
</comment>
<accession>A0A8S3K1X1</accession>
<dbReference type="AlphaFoldDB" id="A0A8S3K1X1"/>
<evidence type="ECO:0000313" key="1">
    <source>
        <dbReference type="EMBL" id="CAF5222963.1"/>
    </source>
</evidence>
<proteinExistence type="predicted"/>
<name>A0A8S3K1X1_9BILA</name>
<dbReference type="Proteomes" id="UP000681720">
    <property type="component" value="Unassembled WGS sequence"/>
</dbReference>
<organism evidence="1 2">
    <name type="scientific">Rotaria magnacalcarata</name>
    <dbReference type="NCBI Taxonomy" id="392030"/>
    <lineage>
        <taxon>Eukaryota</taxon>
        <taxon>Metazoa</taxon>
        <taxon>Spiralia</taxon>
        <taxon>Gnathifera</taxon>
        <taxon>Rotifera</taxon>
        <taxon>Eurotatoria</taxon>
        <taxon>Bdelloidea</taxon>
        <taxon>Philodinida</taxon>
        <taxon>Philodinidae</taxon>
        <taxon>Rotaria</taxon>
    </lineage>
</organism>
<protein>
    <submittedName>
        <fullName evidence="1">Uncharacterized protein</fullName>
    </submittedName>
</protein>
<gene>
    <name evidence="1" type="ORF">GIL414_LOCUS85344</name>
</gene>
<sequence length="46" mass="5042">VEIAGGGLEIGCSCAWNDAALFDVKYECLPMVTSRPHLRFRPLFSA</sequence>
<dbReference type="EMBL" id="CAJOBJ010369995">
    <property type="protein sequence ID" value="CAF5222963.1"/>
    <property type="molecule type" value="Genomic_DNA"/>
</dbReference>
<feature type="non-terminal residue" evidence="1">
    <location>
        <position position="1"/>
    </location>
</feature>